<gene>
    <name evidence="1" type="ORF">X975_04260</name>
</gene>
<dbReference type="Proteomes" id="UP000054359">
    <property type="component" value="Unassembled WGS sequence"/>
</dbReference>
<evidence type="ECO:0000313" key="1">
    <source>
        <dbReference type="EMBL" id="KFM61157.1"/>
    </source>
</evidence>
<sequence>MENFKNEIANTYATYEENNKNTHTPSLLLLIFIDFIHLAITRE</sequence>
<evidence type="ECO:0000313" key="2">
    <source>
        <dbReference type="Proteomes" id="UP000054359"/>
    </source>
</evidence>
<reference evidence="1 2" key="1">
    <citation type="submission" date="2013-11" db="EMBL/GenBank/DDBJ databases">
        <title>Genome sequencing of Stegodyphus mimosarum.</title>
        <authorList>
            <person name="Bechsgaard J."/>
        </authorList>
    </citation>
    <scope>NUCLEOTIDE SEQUENCE [LARGE SCALE GENOMIC DNA]</scope>
</reference>
<keyword evidence="2" id="KW-1185">Reference proteome</keyword>
<accession>A0A087T7R8</accession>
<organism evidence="1 2">
    <name type="scientific">Stegodyphus mimosarum</name>
    <name type="common">African social velvet spider</name>
    <dbReference type="NCBI Taxonomy" id="407821"/>
    <lineage>
        <taxon>Eukaryota</taxon>
        <taxon>Metazoa</taxon>
        <taxon>Ecdysozoa</taxon>
        <taxon>Arthropoda</taxon>
        <taxon>Chelicerata</taxon>
        <taxon>Arachnida</taxon>
        <taxon>Araneae</taxon>
        <taxon>Araneomorphae</taxon>
        <taxon>Entelegynae</taxon>
        <taxon>Eresoidea</taxon>
        <taxon>Eresidae</taxon>
        <taxon>Stegodyphus</taxon>
    </lineage>
</organism>
<protein>
    <submittedName>
        <fullName evidence="1">Uncharacterized protein</fullName>
    </submittedName>
</protein>
<name>A0A087T7R8_STEMI</name>
<dbReference type="EMBL" id="KK113847">
    <property type="protein sequence ID" value="KFM61157.1"/>
    <property type="molecule type" value="Genomic_DNA"/>
</dbReference>
<feature type="non-terminal residue" evidence="1">
    <location>
        <position position="43"/>
    </location>
</feature>
<proteinExistence type="predicted"/>
<dbReference type="AlphaFoldDB" id="A0A087T7R8"/>